<proteinExistence type="predicted"/>
<dbReference type="EMBL" id="JACWZY010000001">
    <property type="protein sequence ID" value="MBD2699175.1"/>
    <property type="molecule type" value="Genomic_DNA"/>
</dbReference>
<sequence>MSVFFRQGLCGGTCATAIPEFCQFANQPGRSVIRLQIDVSPALSLSSHQWYLIIHYCLFCFNLSNSAAIVLFPPDGLSELNLFMISPVHYSWEFVKAEDQKVIYQMICLQIAMWYVKSKTGYNSMIVNEENVLPFNAESPATFMTWAIFKLLTVRRVETIHQLAEHLQLNYQIESDYLHNDYSFNRLRFRQNHSAWIPVEELLLHASDLKIWLNFNRLTRGNSIASRILAGIANMG</sequence>
<evidence type="ECO:0000313" key="2">
    <source>
        <dbReference type="Proteomes" id="UP000598820"/>
    </source>
</evidence>
<gene>
    <name evidence="1" type="ORF">IC229_00905</name>
</gene>
<organism evidence="1 2">
    <name type="scientific">Spirosoma profusum</name>
    <dbReference type="NCBI Taxonomy" id="2771354"/>
    <lineage>
        <taxon>Bacteria</taxon>
        <taxon>Pseudomonadati</taxon>
        <taxon>Bacteroidota</taxon>
        <taxon>Cytophagia</taxon>
        <taxon>Cytophagales</taxon>
        <taxon>Cytophagaceae</taxon>
        <taxon>Spirosoma</taxon>
    </lineage>
</organism>
<dbReference type="RefSeq" id="WP_190885036.1">
    <property type="nucleotide sequence ID" value="NZ_JACWZY010000001.1"/>
</dbReference>
<keyword evidence="2" id="KW-1185">Reference proteome</keyword>
<accession>A0A926XTF3</accession>
<dbReference type="Proteomes" id="UP000598820">
    <property type="component" value="Unassembled WGS sequence"/>
</dbReference>
<protein>
    <submittedName>
        <fullName evidence="1">Uncharacterized protein</fullName>
    </submittedName>
</protein>
<evidence type="ECO:0000313" key="1">
    <source>
        <dbReference type="EMBL" id="MBD2699175.1"/>
    </source>
</evidence>
<comment type="caution">
    <text evidence="1">The sequence shown here is derived from an EMBL/GenBank/DDBJ whole genome shotgun (WGS) entry which is preliminary data.</text>
</comment>
<name>A0A926XTF3_9BACT</name>
<dbReference type="AlphaFoldDB" id="A0A926XTF3"/>
<reference evidence="1" key="1">
    <citation type="submission" date="2020-09" db="EMBL/GenBank/DDBJ databases">
        <authorList>
            <person name="Kim M.K."/>
        </authorList>
    </citation>
    <scope>NUCLEOTIDE SEQUENCE</scope>
    <source>
        <strain evidence="1">BT702</strain>
    </source>
</reference>